<keyword evidence="1" id="KW-0732">Signal</keyword>
<sequence length="753" mass="82056">MKKITKSVEFKRRGISYKVAACLASVILLFPTGLTSAGEGYVPADTVIGVKQGSVRPEKTSDGARVNYIYPETKENVTFSRTQFSHFINRFNTLYINNNPKINSKLIEPSNLTIIENLSSQPMVIGNIEVLGKRSDLLFVSPSGIVCDSCNFKNAGRVTLAAGSLSNNHQEITTKNGTITIQGNGLTTSDADIIDLVSERFVQYAPIDTFVKVKKLSGGGYTLDSNGSHVAAQTHLRINVGDYIVDYETLESTWNGGSKNNTLTIDRNINAGSLYIHAPGDITLASSALPILNTKADISIVGSHKDKSVIPFGSIKLTSYGAITLLDSTIVSPSKVALNSSNLYISPSSSDSFQKASIDADSVSFAVKDNIYNGGLITAGDVRLSAKNFYNAGKPDGDDFNWKAGGEIFASRDIFIQADLSLVNVNRGMLVGNNVYLSSGLEIKNGQSEPWYCLPQQYQAYGAGLHIPSDKVDLGIGAGTIMSRKVQACPVGSRKYWSTTEREAYIFGFNIALKSPKVINSNPRLDLFKDINEYNNRGARNTNSDPADDLTTIENSHEVSISAENTLQIEASTSLQNGSGSLEVLNGDFALTTPLFENHRYYIAGRTHNTSNQNVQWLAANSPVARVLVGHNLDIKGNKISNLAGNFEVLGGMQGRLTAFENFGLTLRKKVIGTRIYHHSRTYCSKRVWRWCVRRSTHRWTTSSQYLVSLENTDQVPAFFYLGSGVFDVTGVATPERNEEGTITSGTITYGNF</sequence>
<gene>
    <name evidence="3" type="ORF">GCM10007932_33600</name>
</gene>
<name>A0AAV5NU95_9VIBR</name>
<comment type="caution">
    <text evidence="3">The sequence shown here is derived from an EMBL/GenBank/DDBJ whole genome shotgun (WGS) entry which is preliminary data.</text>
</comment>
<protein>
    <recommendedName>
        <fullName evidence="2">Filamentous haemagglutinin FhaB/tRNA nuclease CdiA-like TPS domain-containing protein</fullName>
    </recommendedName>
</protein>
<reference evidence="4" key="1">
    <citation type="journal article" date="2019" name="Int. J. Syst. Evol. Microbiol.">
        <title>The Global Catalogue of Microorganisms (GCM) 10K type strain sequencing project: providing services to taxonomists for standard genome sequencing and annotation.</title>
        <authorList>
            <consortium name="The Broad Institute Genomics Platform"/>
            <consortium name="The Broad Institute Genome Sequencing Center for Infectious Disease"/>
            <person name="Wu L."/>
            <person name="Ma J."/>
        </authorList>
    </citation>
    <scope>NUCLEOTIDE SEQUENCE [LARGE SCALE GENOMIC DNA]</scope>
    <source>
        <strain evidence="4">NBRC 15640</strain>
    </source>
</reference>
<accession>A0AAV5NU95</accession>
<evidence type="ECO:0000313" key="4">
    <source>
        <dbReference type="Proteomes" id="UP001156690"/>
    </source>
</evidence>
<dbReference type="Gene3D" id="2.160.20.10">
    <property type="entry name" value="Single-stranded right-handed beta-helix, Pectin lyase-like"/>
    <property type="match status" value="1"/>
</dbReference>
<feature type="signal peptide" evidence="1">
    <location>
        <begin position="1"/>
        <end position="37"/>
    </location>
</feature>
<dbReference type="Pfam" id="PF05860">
    <property type="entry name" value="TPS"/>
    <property type="match status" value="1"/>
</dbReference>
<dbReference type="AlphaFoldDB" id="A0AAV5NU95"/>
<evidence type="ECO:0000256" key="1">
    <source>
        <dbReference type="SAM" id="SignalP"/>
    </source>
</evidence>
<evidence type="ECO:0000313" key="3">
    <source>
        <dbReference type="EMBL" id="GLQ74000.1"/>
    </source>
</evidence>
<dbReference type="SUPFAM" id="SSF51126">
    <property type="entry name" value="Pectin lyase-like"/>
    <property type="match status" value="1"/>
</dbReference>
<evidence type="ECO:0000259" key="2">
    <source>
        <dbReference type="Pfam" id="PF05860"/>
    </source>
</evidence>
<feature type="domain" description="Filamentous haemagglutinin FhaB/tRNA nuclease CdiA-like TPS" evidence="2">
    <location>
        <begin position="125"/>
        <end position="273"/>
    </location>
</feature>
<dbReference type="InterPro" id="IPR011050">
    <property type="entry name" value="Pectin_lyase_fold/virulence"/>
</dbReference>
<dbReference type="Proteomes" id="UP001156690">
    <property type="component" value="Unassembled WGS sequence"/>
</dbReference>
<organism evidence="3 4">
    <name type="scientific">Vibrio penaeicida</name>
    <dbReference type="NCBI Taxonomy" id="104609"/>
    <lineage>
        <taxon>Bacteria</taxon>
        <taxon>Pseudomonadati</taxon>
        <taxon>Pseudomonadota</taxon>
        <taxon>Gammaproteobacteria</taxon>
        <taxon>Vibrionales</taxon>
        <taxon>Vibrionaceae</taxon>
        <taxon>Vibrio</taxon>
    </lineage>
</organism>
<feature type="chain" id="PRO_5043854002" description="Filamentous haemagglutinin FhaB/tRNA nuclease CdiA-like TPS domain-containing protein" evidence="1">
    <location>
        <begin position="38"/>
        <end position="753"/>
    </location>
</feature>
<keyword evidence="4" id="KW-1185">Reference proteome</keyword>
<dbReference type="InterPro" id="IPR008638">
    <property type="entry name" value="FhaB/CdiA-like_TPS"/>
</dbReference>
<dbReference type="RefSeq" id="WP_224055493.1">
    <property type="nucleotide sequence ID" value="NZ_AP025145.1"/>
</dbReference>
<dbReference type="EMBL" id="BSNX01000041">
    <property type="protein sequence ID" value="GLQ74000.1"/>
    <property type="molecule type" value="Genomic_DNA"/>
</dbReference>
<proteinExistence type="predicted"/>
<dbReference type="InterPro" id="IPR012334">
    <property type="entry name" value="Pectin_lyas_fold"/>
</dbReference>